<dbReference type="PROSITE" id="PS50016">
    <property type="entry name" value="ZF_PHD_2"/>
    <property type="match status" value="1"/>
</dbReference>
<name>A0A8J2S4Z9_9STRA</name>
<keyword evidence="2 4" id="KW-0863">Zinc-finger</keyword>
<protein>
    <recommendedName>
        <fullName evidence="6">PHD-type domain-containing protein</fullName>
    </recommendedName>
</protein>
<keyword evidence="3" id="KW-0862">Zinc</keyword>
<evidence type="ECO:0000256" key="4">
    <source>
        <dbReference type="PROSITE-ProRule" id="PRU00146"/>
    </source>
</evidence>
<dbReference type="Gene3D" id="3.30.40.10">
    <property type="entry name" value="Zinc/RING finger domain, C3HC4 (zinc finger)"/>
    <property type="match status" value="2"/>
</dbReference>
<feature type="domain" description="PHD-type" evidence="6">
    <location>
        <begin position="209"/>
        <end position="258"/>
    </location>
</feature>
<dbReference type="EMBL" id="CAKKNE010000001">
    <property type="protein sequence ID" value="CAH0364917.1"/>
    <property type="molecule type" value="Genomic_DNA"/>
</dbReference>
<keyword evidence="1" id="KW-0479">Metal-binding</keyword>
<dbReference type="InterPro" id="IPR051961">
    <property type="entry name" value="Fungal_Metabolite_Diox"/>
</dbReference>
<dbReference type="InterPro" id="IPR008775">
    <property type="entry name" value="Phytyl_CoA_dOase-like"/>
</dbReference>
<dbReference type="GO" id="GO:0008270">
    <property type="term" value="F:zinc ion binding"/>
    <property type="evidence" value="ECO:0007669"/>
    <property type="project" value="UniProtKB-KW"/>
</dbReference>
<dbReference type="InterPro" id="IPR013083">
    <property type="entry name" value="Znf_RING/FYVE/PHD"/>
</dbReference>
<proteinExistence type="predicted"/>
<comment type="caution">
    <text evidence="7">The sequence shown here is derived from an EMBL/GenBank/DDBJ whole genome shotgun (WGS) entry which is preliminary data.</text>
</comment>
<dbReference type="Gene3D" id="2.60.120.620">
    <property type="entry name" value="q2cbj1_9rhob like domain"/>
    <property type="match status" value="1"/>
</dbReference>
<evidence type="ECO:0000313" key="8">
    <source>
        <dbReference type="Proteomes" id="UP000789595"/>
    </source>
</evidence>
<dbReference type="GO" id="GO:0006338">
    <property type="term" value="P:chromatin remodeling"/>
    <property type="evidence" value="ECO:0007669"/>
    <property type="project" value="UniProtKB-ARBA"/>
</dbReference>
<organism evidence="7 8">
    <name type="scientific">Pelagomonas calceolata</name>
    <dbReference type="NCBI Taxonomy" id="35677"/>
    <lineage>
        <taxon>Eukaryota</taxon>
        <taxon>Sar</taxon>
        <taxon>Stramenopiles</taxon>
        <taxon>Ochrophyta</taxon>
        <taxon>Pelagophyceae</taxon>
        <taxon>Pelagomonadales</taxon>
        <taxon>Pelagomonadaceae</taxon>
        <taxon>Pelagomonas</taxon>
    </lineage>
</organism>
<dbReference type="SMART" id="SM00184">
    <property type="entry name" value="RING"/>
    <property type="match status" value="2"/>
</dbReference>
<dbReference type="InterPro" id="IPR019787">
    <property type="entry name" value="Znf_PHD-finger"/>
</dbReference>
<dbReference type="AlphaFoldDB" id="A0A8J2S4Z9"/>
<reference evidence="7" key="1">
    <citation type="submission" date="2021-11" db="EMBL/GenBank/DDBJ databases">
        <authorList>
            <consortium name="Genoscope - CEA"/>
            <person name="William W."/>
        </authorList>
    </citation>
    <scope>NUCLEOTIDE SEQUENCE</scope>
</reference>
<dbReference type="OrthoDB" id="420046at2759"/>
<dbReference type="SUPFAM" id="SSF51197">
    <property type="entry name" value="Clavaminate synthase-like"/>
    <property type="match status" value="1"/>
</dbReference>
<dbReference type="InterPro" id="IPR001841">
    <property type="entry name" value="Znf_RING"/>
</dbReference>
<sequence>MAEIFSRGTHVTALWGHRWYAGTVDDILDGGRAYEIAWADEETCNEVPAADVRALAVNEEPRPKKQKVQKPRADTKPPQKKRLGASPFVEKPLAPAADESEWAYRARARRPHRRLRDDVDANDDHCSVCCDGGKLLCCATCPRSFHEACVRNCLGEAYLPGARRAKLDLGGTTTKKKRDHAPAAAAVAGITQEAAEENWHCPVCWQSHATECVICGEAGDDDTRLVPCDRCPRAFHARCAELVSGSDGKRRCRACVVDEAAPTTLAQALQPDVLKQIESLCAQLPRNHFASIFGDRLKRIRELAAETPEAAAHSLQGLHTAQAVESRLHFVKTSEDEKEFRASRKVVKPCEQLWSLARDGMACVPASLSEDACSMMRDAAREFYDRVMVTVSKRDDLMHILENKGGFSTFKTRDTGRADMVVPGLIKQEGAWASLETAKWLPLIRKTLGPDACLRHAGVIMAMPNSVAQKWHSDGDHIDEDIVLPPHALNVFVPLVKCDVSNGGTEFVPGTHADWTASSHSYVLDAAPGDALVADWRLKHRGLANRTREDRPLLYLTYARPWFVDKYNFSSERYEMLPPLCSMDATRSERADIRDMA</sequence>
<feature type="region of interest" description="Disordered" evidence="5">
    <location>
        <begin position="54"/>
        <end position="87"/>
    </location>
</feature>
<dbReference type="SUPFAM" id="SSF57903">
    <property type="entry name" value="FYVE/PHD zinc finger"/>
    <property type="match status" value="2"/>
</dbReference>
<evidence type="ECO:0000256" key="3">
    <source>
        <dbReference type="ARBA" id="ARBA00022833"/>
    </source>
</evidence>
<dbReference type="InterPro" id="IPR011011">
    <property type="entry name" value="Znf_FYVE_PHD"/>
</dbReference>
<evidence type="ECO:0000256" key="1">
    <source>
        <dbReference type="ARBA" id="ARBA00022723"/>
    </source>
</evidence>
<dbReference type="Proteomes" id="UP000789595">
    <property type="component" value="Unassembled WGS sequence"/>
</dbReference>
<evidence type="ECO:0000313" key="7">
    <source>
        <dbReference type="EMBL" id="CAH0364917.1"/>
    </source>
</evidence>
<evidence type="ECO:0000256" key="2">
    <source>
        <dbReference type="ARBA" id="ARBA00022771"/>
    </source>
</evidence>
<evidence type="ECO:0000259" key="6">
    <source>
        <dbReference type="PROSITE" id="PS50016"/>
    </source>
</evidence>
<dbReference type="Pfam" id="PF05721">
    <property type="entry name" value="PhyH"/>
    <property type="match status" value="1"/>
</dbReference>
<dbReference type="PANTHER" id="PTHR37563">
    <property type="entry name" value="PHYTANOYL-COA DIOXYGENASE FAMILY PROTEIN (AFU_ORTHOLOGUE AFUA_2G03330)"/>
    <property type="match status" value="1"/>
</dbReference>
<dbReference type="InterPro" id="IPR001965">
    <property type="entry name" value="Znf_PHD"/>
</dbReference>
<dbReference type="PANTHER" id="PTHR37563:SF2">
    <property type="entry name" value="PHYTANOYL-COA DIOXYGENASE FAMILY PROTEIN (AFU_ORTHOLOGUE AFUA_2G03330)"/>
    <property type="match status" value="1"/>
</dbReference>
<accession>A0A8J2S4Z9</accession>
<keyword evidence="8" id="KW-1185">Reference proteome</keyword>
<dbReference type="SMART" id="SM00249">
    <property type="entry name" value="PHD"/>
    <property type="match status" value="2"/>
</dbReference>
<evidence type="ECO:0000256" key="5">
    <source>
        <dbReference type="SAM" id="MobiDB-lite"/>
    </source>
</evidence>
<gene>
    <name evidence="7" type="ORF">PECAL_1P13080</name>
</gene>